<dbReference type="EMBL" id="CAWUFR010000621">
    <property type="protein sequence ID" value="CAK6979877.1"/>
    <property type="molecule type" value="Genomic_DNA"/>
</dbReference>
<dbReference type="Proteomes" id="UP001314229">
    <property type="component" value="Unassembled WGS sequence"/>
</dbReference>
<dbReference type="AlphaFoldDB" id="A0AAV1QAD0"/>
<keyword evidence="2" id="KW-1185">Reference proteome</keyword>
<organism evidence="1 2">
    <name type="scientific">Scomber scombrus</name>
    <name type="common">Atlantic mackerel</name>
    <name type="synonym">Scomber vernalis</name>
    <dbReference type="NCBI Taxonomy" id="13677"/>
    <lineage>
        <taxon>Eukaryota</taxon>
        <taxon>Metazoa</taxon>
        <taxon>Chordata</taxon>
        <taxon>Craniata</taxon>
        <taxon>Vertebrata</taxon>
        <taxon>Euteleostomi</taxon>
        <taxon>Actinopterygii</taxon>
        <taxon>Neopterygii</taxon>
        <taxon>Teleostei</taxon>
        <taxon>Neoteleostei</taxon>
        <taxon>Acanthomorphata</taxon>
        <taxon>Pelagiaria</taxon>
        <taxon>Scombriformes</taxon>
        <taxon>Scombridae</taxon>
        <taxon>Scomber</taxon>
    </lineage>
</organism>
<gene>
    <name evidence="1" type="ORF">FSCOSCO3_A020299</name>
</gene>
<evidence type="ECO:0000313" key="1">
    <source>
        <dbReference type="EMBL" id="CAK6979877.1"/>
    </source>
</evidence>
<name>A0AAV1QAD0_SCOSC</name>
<reference evidence="1 2" key="1">
    <citation type="submission" date="2024-01" db="EMBL/GenBank/DDBJ databases">
        <authorList>
            <person name="Alioto T."/>
            <person name="Alioto T."/>
            <person name="Gomez Garrido J."/>
        </authorList>
    </citation>
    <scope>NUCLEOTIDE SEQUENCE [LARGE SCALE GENOMIC DNA]</scope>
</reference>
<evidence type="ECO:0008006" key="3">
    <source>
        <dbReference type="Google" id="ProtNLM"/>
    </source>
</evidence>
<protein>
    <recommendedName>
        <fullName evidence="3">Endonuclease/exonuclease/phosphatase domain-containing protein</fullName>
    </recommendedName>
</protein>
<comment type="caution">
    <text evidence="1">The sequence shown here is derived from an EMBL/GenBank/DDBJ whole genome shotgun (WGS) entry which is preliminary data.</text>
</comment>
<accession>A0AAV1QAD0</accession>
<proteinExistence type="predicted"/>
<evidence type="ECO:0000313" key="2">
    <source>
        <dbReference type="Proteomes" id="UP001314229"/>
    </source>
</evidence>
<sequence>MNRGDWNVHTLMDSATSDKGERRTMIIIRELKRCWIDLAVHSETRLADKGQLKEEKGGYTFFWKGKTADKPKIHSVGFAIRSQLVSHLSELPLGITKYHITIHLVLANNQMQSL</sequence>